<dbReference type="Proteomes" id="UP001429354">
    <property type="component" value="Unassembled WGS sequence"/>
</dbReference>
<feature type="domain" description="RNA polymerase sigma-70 ECF-like HTH" evidence="1">
    <location>
        <begin position="31"/>
        <end position="190"/>
    </location>
</feature>
<dbReference type="EMBL" id="QOVG01000006">
    <property type="protein sequence ID" value="NDK39314.1"/>
    <property type="molecule type" value="Genomic_DNA"/>
</dbReference>
<proteinExistence type="predicted"/>
<gene>
    <name evidence="2" type="ORF">DT603_10720</name>
</gene>
<dbReference type="InterPro" id="IPR036388">
    <property type="entry name" value="WH-like_DNA-bd_sf"/>
</dbReference>
<dbReference type="InterPro" id="IPR053812">
    <property type="entry name" value="HTH_Sigma70_ECF-like"/>
</dbReference>
<protein>
    <submittedName>
        <fullName evidence="2">RNA polymerase subunit sigma</fullName>
    </submittedName>
</protein>
<dbReference type="Pfam" id="PF07638">
    <property type="entry name" value="Sigma70_ECF"/>
    <property type="match status" value="1"/>
</dbReference>
<name>A0ABX0ACL1_9GAMM</name>
<evidence type="ECO:0000313" key="2">
    <source>
        <dbReference type="EMBL" id="NDK39314.1"/>
    </source>
</evidence>
<comment type="caution">
    <text evidence="2">The sequence shown here is derived from an EMBL/GenBank/DDBJ whole genome shotgun (WGS) entry which is preliminary data.</text>
</comment>
<dbReference type="Gene3D" id="1.10.10.10">
    <property type="entry name" value="Winged helix-like DNA-binding domain superfamily/Winged helix DNA-binding domain"/>
    <property type="match status" value="1"/>
</dbReference>
<dbReference type="NCBIfam" id="TIGR02937">
    <property type="entry name" value="sigma70-ECF"/>
    <property type="match status" value="1"/>
</dbReference>
<dbReference type="SUPFAM" id="SSF88659">
    <property type="entry name" value="Sigma3 and sigma4 domains of RNA polymerase sigma factors"/>
    <property type="match status" value="1"/>
</dbReference>
<dbReference type="InterPro" id="IPR014284">
    <property type="entry name" value="RNA_pol_sigma-70_dom"/>
</dbReference>
<keyword evidence="3" id="KW-1185">Reference proteome</keyword>
<evidence type="ECO:0000259" key="1">
    <source>
        <dbReference type="Pfam" id="PF07638"/>
    </source>
</evidence>
<accession>A0ABX0ACL1</accession>
<sequence length="203" mass="22970">MPESAQEHSLNDDLPSLLQDERLPAETRRGAAELLPLLYADVHRIARNERRRVRAGDTLQTTALINEAYLKLFRSAAFNDRAHFLRSAALAMRHVLVNHARENLAEKRGGGMVVESLEGQEIGSVEDQSLLDVHEALDRLSLLDERLGQVVECRFFAGYTEQDTALALGLTDRTVRRDWIKARAWLRRELGAAHRLAPEDQQT</sequence>
<dbReference type="InterPro" id="IPR013324">
    <property type="entry name" value="RNA_pol_sigma_r3/r4-like"/>
</dbReference>
<evidence type="ECO:0000313" key="3">
    <source>
        <dbReference type="Proteomes" id="UP001429354"/>
    </source>
</evidence>
<dbReference type="NCBIfam" id="TIGR02999">
    <property type="entry name" value="Sig-70_X6"/>
    <property type="match status" value="1"/>
</dbReference>
<organism evidence="2 3">
    <name type="scientific">Pseudoxanthomonas gei</name>
    <dbReference type="NCBI Taxonomy" id="1383030"/>
    <lineage>
        <taxon>Bacteria</taxon>
        <taxon>Pseudomonadati</taxon>
        <taxon>Pseudomonadota</taxon>
        <taxon>Gammaproteobacteria</taxon>
        <taxon>Lysobacterales</taxon>
        <taxon>Lysobacteraceae</taxon>
        <taxon>Pseudoxanthomonas</taxon>
    </lineage>
</organism>
<dbReference type="InterPro" id="IPR011517">
    <property type="entry name" value="RNA_pol_sigma70_ECF-like"/>
</dbReference>
<reference evidence="2 3" key="1">
    <citation type="submission" date="2018-07" db="EMBL/GenBank/DDBJ databases">
        <title>Whole genome Sequencing of Pseudoxanthomonas gei KCTC 32298 (T).</title>
        <authorList>
            <person name="Kumar S."/>
            <person name="Bansal K."/>
            <person name="Kaur A."/>
            <person name="Patil P."/>
            <person name="Sharma S."/>
            <person name="Patil P.B."/>
        </authorList>
    </citation>
    <scope>NUCLEOTIDE SEQUENCE [LARGE SCALE GENOMIC DNA]</scope>
    <source>
        <strain evidence="2 3">KCTC 32298</strain>
    </source>
</reference>